<evidence type="ECO:0000256" key="6">
    <source>
        <dbReference type="SAM" id="MobiDB-lite"/>
    </source>
</evidence>
<organism evidence="8 9">
    <name type="scientific">Roseinatronobacter ekhonensis</name>
    <dbReference type="NCBI Taxonomy" id="254356"/>
    <lineage>
        <taxon>Bacteria</taxon>
        <taxon>Pseudomonadati</taxon>
        <taxon>Pseudomonadota</taxon>
        <taxon>Alphaproteobacteria</taxon>
        <taxon>Rhodobacterales</taxon>
        <taxon>Paracoccaceae</taxon>
        <taxon>Roseinatronobacter</taxon>
    </lineage>
</organism>
<comment type="similarity">
    <text evidence="2 5">Belongs to the carotenoid/retinoid oxidoreductase family.</text>
</comment>
<dbReference type="NCBIfam" id="NF045637">
    <property type="entry name" value="carotdesatCrtDProt"/>
    <property type="match status" value="1"/>
</dbReference>
<dbReference type="PANTHER" id="PTHR43734">
    <property type="entry name" value="PHYTOENE DESATURASE"/>
    <property type="match status" value="1"/>
</dbReference>
<feature type="domain" description="Amine oxidase" evidence="7">
    <location>
        <begin position="32"/>
        <end position="321"/>
    </location>
</feature>
<dbReference type="InterPro" id="IPR036188">
    <property type="entry name" value="FAD/NAD-bd_sf"/>
</dbReference>
<sequence>MCKLYWTVSHKESRIPDMSFDNHSIAIIGAGMGGLAAAIRLAAAGRDVTVYEAHGWPGGKMRTVPSDAGPVDAGPTVLTLRDVLDDLFAAAGTATQDHLTLNALPVLARHYWADGTKLDLTHDAGQNADAITQAFGARAGHDFARFSAETRSLFDAFDAPIMRRATPSVLGAARAALANPKILPWLVPGRSLHSMLNARLSDPHLRQLFGRYATYVGGNPLLAPAVLGLVWQAEAAGVWAVKGGMARLAQTLAECLERLGGRLRLHTPVARILTEKGRATGLHLADGSEIACRQIIFNGDPAALPYLLDTPPKAPKPRQTRPRSLSARVWTFAAKVAPTGLGRDALAYHTLFFADDTDAEFSPLAQGQTPPDPTIYVCAQDRAQGVAPDGAERFQFILNAPATRTGTPETEVSCQTHPCDRLARFGLHLTPRPGPDSLTTPAMFAGLFPRSQGALYGLSPNGAQATFLRPTVRTRVKGLYLAGGGVHPGAGVPMALMSGGHAAAAVLSDPISADRSAPTGMRGGMSTGSAIVAPVPSRSSGS</sequence>
<gene>
    <name evidence="8" type="primary">crtD</name>
    <name evidence="8" type="ORF">ROE7235_01168</name>
</gene>
<dbReference type="Gene3D" id="3.50.50.60">
    <property type="entry name" value="FAD/NAD(P)-binding domain"/>
    <property type="match status" value="2"/>
</dbReference>
<dbReference type="EMBL" id="UIHC01000008">
    <property type="protein sequence ID" value="SUZ31425.1"/>
    <property type="molecule type" value="Genomic_DNA"/>
</dbReference>
<evidence type="ECO:0000256" key="4">
    <source>
        <dbReference type="ARBA" id="ARBA00023002"/>
    </source>
</evidence>
<dbReference type="PANTHER" id="PTHR43734:SF7">
    <property type="entry name" value="4,4'-DIAPONEUROSPORENE OXYGENASE"/>
    <property type="match status" value="1"/>
</dbReference>
<dbReference type="InterPro" id="IPR002937">
    <property type="entry name" value="Amino_oxidase"/>
</dbReference>
<dbReference type="Pfam" id="PF01593">
    <property type="entry name" value="Amino_oxidase"/>
    <property type="match status" value="2"/>
</dbReference>
<dbReference type="NCBIfam" id="TIGR02734">
    <property type="entry name" value="crtI_fam"/>
    <property type="match status" value="1"/>
</dbReference>
<evidence type="ECO:0000256" key="2">
    <source>
        <dbReference type="ARBA" id="ARBA00006046"/>
    </source>
</evidence>
<feature type="domain" description="Amine oxidase" evidence="7">
    <location>
        <begin position="456"/>
        <end position="507"/>
    </location>
</feature>
<dbReference type="SUPFAM" id="SSF51905">
    <property type="entry name" value="FAD/NAD(P)-binding domain"/>
    <property type="match status" value="1"/>
</dbReference>
<dbReference type="AlphaFoldDB" id="A0A3B0M5T2"/>
<dbReference type="InterPro" id="IPR014105">
    <property type="entry name" value="Carotenoid/retinoid_OxRdtase"/>
</dbReference>
<evidence type="ECO:0000313" key="9">
    <source>
        <dbReference type="Proteomes" id="UP000272908"/>
    </source>
</evidence>
<reference evidence="9" key="1">
    <citation type="submission" date="2018-08" db="EMBL/GenBank/DDBJ databases">
        <authorList>
            <person name="Rodrigo-Torres L."/>
            <person name="Arahal R. D."/>
            <person name="Lucena T."/>
        </authorList>
    </citation>
    <scope>NUCLEOTIDE SEQUENCE [LARGE SCALE GENOMIC DNA]</scope>
    <source>
        <strain evidence="9">CECT 7235</strain>
    </source>
</reference>
<keyword evidence="4 5" id="KW-0560">Oxidoreductase</keyword>
<dbReference type="GO" id="GO:0016117">
    <property type="term" value="P:carotenoid biosynthetic process"/>
    <property type="evidence" value="ECO:0007669"/>
    <property type="project" value="UniProtKB-KW"/>
</dbReference>
<evidence type="ECO:0000256" key="1">
    <source>
        <dbReference type="ARBA" id="ARBA00004829"/>
    </source>
</evidence>
<evidence type="ECO:0000256" key="5">
    <source>
        <dbReference type="RuleBase" id="RU362075"/>
    </source>
</evidence>
<evidence type="ECO:0000313" key="8">
    <source>
        <dbReference type="EMBL" id="SUZ31425.1"/>
    </source>
</evidence>
<keyword evidence="9" id="KW-1185">Reference proteome</keyword>
<evidence type="ECO:0000259" key="7">
    <source>
        <dbReference type="Pfam" id="PF01593"/>
    </source>
</evidence>
<accession>A0A3B0M5T2</accession>
<feature type="region of interest" description="Disordered" evidence="6">
    <location>
        <begin position="520"/>
        <end position="542"/>
    </location>
</feature>
<dbReference type="GO" id="GO:0016491">
    <property type="term" value="F:oxidoreductase activity"/>
    <property type="evidence" value="ECO:0007669"/>
    <property type="project" value="UniProtKB-KW"/>
</dbReference>
<name>A0A3B0M5T2_9RHOB</name>
<proteinExistence type="inferred from homology"/>
<protein>
    <submittedName>
        <fullName evidence="8">Hydroxyneurosporene desaturase</fullName>
        <ecNumber evidence="8">1.3.99.27</ecNumber>
    </submittedName>
</protein>
<evidence type="ECO:0000256" key="3">
    <source>
        <dbReference type="ARBA" id="ARBA00022746"/>
    </source>
</evidence>
<comment type="pathway">
    <text evidence="1 5">Carotenoid biosynthesis.</text>
</comment>
<dbReference type="EC" id="1.3.99.27" evidence="8"/>
<dbReference type="Proteomes" id="UP000272908">
    <property type="component" value="Unassembled WGS sequence"/>
</dbReference>
<keyword evidence="3 5" id="KW-0125">Carotenoid biosynthesis</keyword>
<dbReference type="InterPro" id="IPR054841">
    <property type="entry name" value="carotdesatCrtD"/>
</dbReference>